<evidence type="ECO:0000259" key="3">
    <source>
        <dbReference type="Pfam" id="PF13439"/>
    </source>
</evidence>
<dbReference type="RefSeq" id="WP_020988968.1">
    <property type="nucleotide sequence ID" value="NZ_MCRM02000007.1"/>
</dbReference>
<dbReference type="GO" id="GO:0016740">
    <property type="term" value="F:transferase activity"/>
    <property type="evidence" value="ECO:0007669"/>
    <property type="project" value="UniProtKB-KW"/>
</dbReference>
<evidence type="ECO:0000256" key="1">
    <source>
        <dbReference type="ARBA" id="ARBA00022679"/>
    </source>
</evidence>
<dbReference type="PANTHER" id="PTHR46401">
    <property type="entry name" value="GLYCOSYLTRANSFERASE WBBK-RELATED"/>
    <property type="match status" value="1"/>
</dbReference>
<sequence>MKSPLLKVGYDARMISHSGIGTRIRGILSELAPIAKKKRIQITLLGSADRLRSVGISSDLLESYGFLPYDAEIYSIREWWGIPEMADFDLLDIPHFNAPLRFLEKCIVTVHDIIPFRMKQFHPSIIKQLYLRFVFFLLKESVPSIITVSDFTAKDLTEVFGFSSGSMKTVYNGIDSKLFYPKSAKEILSFRKRYGLEPGYLLSVGIGKEHKNLAFVLQILKGLWSLGKLDTQWVIAGANGQLPEYLKKEAAGWEERIVVLPHLSLEELSTLYSASGLLLFPSLYEGFGFPPVEAQACGCPVFSSNASAMPEILGSSAFYFSPTDRDGFETGLLELVKNPKLAVSKKLLGKKNAEKYNWKSAASQTVDEYLRMAVKKGILRSV</sequence>
<dbReference type="InterPro" id="IPR028098">
    <property type="entry name" value="Glyco_trans_4-like_N"/>
</dbReference>
<reference evidence="4" key="1">
    <citation type="submission" date="2018-01" db="EMBL/GenBank/DDBJ databases">
        <title>Genomic characterization of Leptospira inadai serogroup Lyme isolated from captured rat in Brazil and comparative analysis with human reference strain.</title>
        <authorList>
            <person name="Moreno L.Z."/>
            <person name="Loureiro A.P."/>
            <person name="Miraglia F."/>
            <person name="Kremer F.S."/>
            <person name="Eslabao M.R."/>
            <person name="Dellagostin O.A."/>
            <person name="Lilenbaum W."/>
            <person name="Moreno A.M."/>
        </authorList>
    </citation>
    <scope>NUCLEOTIDE SEQUENCE [LARGE SCALE GENOMIC DNA]</scope>
    <source>
        <strain evidence="4">M34/99</strain>
    </source>
</reference>
<dbReference type="SUPFAM" id="SSF53756">
    <property type="entry name" value="UDP-Glycosyltransferase/glycogen phosphorylase"/>
    <property type="match status" value="1"/>
</dbReference>
<evidence type="ECO:0000313" key="4">
    <source>
        <dbReference type="EMBL" id="PNV75385.1"/>
    </source>
</evidence>
<accession>A0ABX4YJB9</accession>
<organism evidence="4 5">
    <name type="scientific">Leptospira inadai serovar Lyme</name>
    <dbReference type="NCBI Taxonomy" id="293084"/>
    <lineage>
        <taxon>Bacteria</taxon>
        <taxon>Pseudomonadati</taxon>
        <taxon>Spirochaetota</taxon>
        <taxon>Spirochaetia</taxon>
        <taxon>Leptospirales</taxon>
        <taxon>Leptospiraceae</taxon>
        <taxon>Leptospira</taxon>
    </lineage>
</organism>
<proteinExistence type="predicted"/>
<feature type="domain" description="Glycosyltransferase subfamily 4-like N-terminal" evidence="3">
    <location>
        <begin position="84"/>
        <end position="176"/>
    </location>
</feature>
<dbReference type="CDD" id="cd03809">
    <property type="entry name" value="GT4_MtfB-like"/>
    <property type="match status" value="1"/>
</dbReference>
<evidence type="ECO:0000313" key="5">
    <source>
        <dbReference type="Proteomes" id="UP000094669"/>
    </source>
</evidence>
<gene>
    <name evidence="4" type="ORF">BES34_009020</name>
</gene>
<name>A0ABX4YJB9_9LEPT</name>
<dbReference type="Pfam" id="PF00534">
    <property type="entry name" value="Glycos_transf_1"/>
    <property type="match status" value="1"/>
</dbReference>
<dbReference type="Gene3D" id="3.40.50.2000">
    <property type="entry name" value="Glycogen Phosphorylase B"/>
    <property type="match status" value="2"/>
</dbReference>
<dbReference type="EMBL" id="MCRM02000007">
    <property type="protein sequence ID" value="PNV75385.1"/>
    <property type="molecule type" value="Genomic_DNA"/>
</dbReference>
<dbReference type="Proteomes" id="UP000094669">
    <property type="component" value="Unassembled WGS sequence"/>
</dbReference>
<dbReference type="Pfam" id="PF13439">
    <property type="entry name" value="Glyco_transf_4"/>
    <property type="match status" value="1"/>
</dbReference>
<dbReference type="InterPro" id="IPR001296">
    <property type="entry name" value="Glyco_trans_1"/>
</dbReference>
<protein>
    <submittedName>
        <fullName evidence="4">Glycosyl transferase</fullName>
    </submittedName>
</protein>
<feature type="domain" description="Glycosyl transferase family 1" evidence="2">
    <location>
        <begin position="196"/>
        <end position="342"/>
    </location>
</feature>
<comment type="caution">
    <text evidence="4">The sequence shown here is derived from an EMBL/GenBank/DDBJ whole genome shotgun (WGS) entry which is preliminary data.</text>
</comment>
<keyword evidence="5" id="KW-1185">Reference proteome</keyword>
<keyword evidence="1 4" id="KW-0808">Transferase</keyword>
<dbReference type="PANTHER" id="PTHR46401:SF2">
    <property type="entry name" value="GLYCOSYLTRANSFERASE WBBK-RELATED"/>
    <property type="match status" value="1"/>
</dbReference>
<evidence type="ECO:0000259" key="2">
    <source>
        <dbReference type="Pfam" id="PF00534"/>
    </source>
</evidence>